<protein>
    <submittedName>
        <fullName evidence="2">Uncharacterized protein</fullName>
    </submittedName>
</protein>
<dbReference type="AlphaFoldDB" id="A0A9X3XJV7"/>
<gene>
    <name evidence="2" type="ORF">KEG57_53565</name>
</gene>
<proteinExistence type="predicted"/>
<feature type="non-terminal residue" evidence="2">
    <location>
        <position position="1"/>
    </location>
</feature>
<name>A0A9X3XJV7_9BACT</name>
<accession>A0A9X3XJV7</accession>
<dbReference type="Proteomes" id="UP001151081">
    <property type="component" value="Unassembled WGS sequence"/>
</dbReference>
<feature type="region of interest" description="Disordered" evidence="1">
    <location>
        <begin position="36"/>
        <end position="64"/>
    </location>
</feature>
<organism evidence="2 3">
    <name type="scientific">Polyangium jinanense</name>
    <dbReference type="NCBI Taxonomy" id="2829994"/>
    <lineage>
        <taxon>Bacteria</taxon>
        <taxon>Pseudomonadati</taxon>
        <taxon>Myxococcota</taxon>
        <taxon>Polyangia</taxon>
        <taxon>Polyangiales</taxon>
        <taxon>Polyangiaceae</taxon>
        <taxon>Polyangium</taxon>
    </lineage>
</organism>
<reference evidence="2 3" key="1">
    <citation type="submission" date="2021-04" db="EMBL/GenBank/DDBJ databases">
        <title>Genome analysis of Polyangium sp.</title>
        <authorList>
            <person name="Li Y."/>
            <person name="Wang J."/>
        </authorList>
    </citation>
    <scope>NUCLEOTIDE SEQUENCE [LARGE SCALE GENOMIC DNA]</scope>
    <source>
        <strain evidence="2 3">SDU14</strain>
    </source>
</reference>
<comment type="caution">
    <text evidence="2">The sequence shown here is derived from an EMBL/GenBank/DDBJ whole genome shotgun (WGS) entry which is preliminary data.</text>
</comment>
<evidence type="ECO:0000256" key="1">
    <source>
        <dbReference type="SAM" id="MobiDB-lite"/>
    </source>
</evidence>
<sequence length="64" mass="6820">DELRDAQFIEQARSRGLATGALEELRIAQFFHKRSSACAGPGRGADSPRGVRGSAPAQRLTPPS</sequence>
<keyword evidence="3" id="KW-1185">Reference proteome</keyword>
<evidence type="ECO:0000313" key="2">
    <source>
        <dbReference type="EMBL" id="MDC3989401.1"/>
    </source>
</evidence>
<evidence type="ECO:0000313" key="3">
    <source>
        <dbReference type="Proteomes" id="UP001151081"/>
    </source>
</evidence>
<dbReference type="RefSeq" id="WP_272460044.1">
    <property type="nucleotide sequence ID" value="NZ_JAGTJJ010000110.1"/>
</dbReference>
<dbReference type="EMBL" id="JAGTJJ010000110">
    <property type="protein sequence ID" value="MDC3989401.1"/>
    <property type="molecule type" value="Genomic_DNA"/>
</dbReference>